<keyword evidence="7" id="KW-0808">Transferase</keyword>
<dbReference type="InterPro" id="IPR017441">
    <property type="entry name" value="Protein_kinase_ATP_BS"/>
</dbReference>
<dbReference type="AlphaFoldDB" id="A0AAD6J6R7"/>
<organism evidence="7 8">
    <name type="scientific">Drechslerella dactyloides</name>
    <name type="common">Nematode-trapping fungus</name>
    <name type="synonym">Arthrobotrys dactyloides</name>
    <dbReference type="NCBI Taxonomy" id="74499"/>
    <lineage>
        <taxon>Eukaryota</taxon>
        <taxon>Fungi</taxon>
        <taxon>Dikarya</taxon>
        <taxon>Ascomycota</taxon>
        <taxon>Pezizomycotina</taxon>
        <taxon>Orbiliomycetes</taxon>
        <taxon>Orbiliales</taxon>
        <taxon>Orbiliaceae</taxon>
        <taxon>Drechslerella</taxon>
    </lineage>
</organism>
<evidence type="ECO:0000313" key="8">
    <source>
        <dbReference type="Proteomes" id="UP001221413"/>
    </source>
</evidence>
<evidence type="ECO:0000256" key="5">
    <source>
        <dbReference type="SAM" id="MobiDB-lite"/>
    </source>
</evidence>
<keyword evidence="7" id="KW-0418">Kinase</keyword>
<comment type="caution">
    <text evidence="7">The sequence shown here is derived from an EMBL/GenBank/DDBJ whole genome shotgun (WGS) entry which is preliminary data.</text>
</comment>
<dbReference type="Gene3D" id="1.10.510.10">
    <property type="entry name" value="Transferase(Phosphotransferase) domain 1"/>
    <property type="match status" value="1"/>
</dbReference>
<feature type="domain" description="Protein kinase" evidence="6">
    <location>
        <begin position="19"/>
        <end position="282"/>
    </location>
</feature>
<dbReference type="GO" id="GO:0004674">
    <property type="term" value="F:protein serine/threonine kinase activity"/>
    <property type="evidence" value="ECO:0007669"/>
    <property type="project" value="TreeGrafter"/>
</dbReference>
<keyword evidence="1 3" id="KW-0547">Nucleotide-binding</keyword>
<keyword evidence="2 3" id="KW-0067">ATP-binding</keyword>
<dbReference type="PANTHER" id="PTHR24346:SF110">
    <property type="entry name" value="NON-SPECIFIC SERINE_THREONINE PROTEIN KINASE"/>
    <property type="match status" value="1"/>
</dbReference>
<feature type="region of interest" description="Disordered" evidence="5">
    <location>
        <begin position="694"/>
        <end position="727"/>
    </location>
</feature>
<evidence type="ECO:0000256" key="1">
    <source>
        <dbReference type="ARBA" id="ARBA00022741"/>
    </source>
</evidence>
<dbReference type="InterPro" id="IPR011009">
    <property type="entry name" value="Kinase-like_dom_sf"/>
</dbReference>
<feature type="compositionally biased region" description="Basic and acidic residues" evidence="5">
    <location>
        <begin position="701"/>
        <end position="727"/>
    </location>
</feature>
<dbReference type="Proteomes" id="UP001221413">
    <property type="component" value="Unassembled WGS sequence"/>
</dbReference>
<feature type="region of interest" description="Disordered" evidence="5">
    <location>
        <begin position="381"/>
        <end position="405"/>
    </location>
</feature>
<keyword evidence="4" id="KW-0175">Coiled coil</keyword>
<accession>A0AAD6J6R7</accession>
<dbReference type="PROSITE" id="PS50011">
    <property type="entry name" value="PROTEIN_KINASE_DOM"/>
    <property type="match status" value="1"/>
</dbReference>
<evidence type="ECO:0000256" key="2">
    <source>
        <dbReference type="ARBA" id="ARBA00022840"/>
    </source>
</evidence>
<dbReference type="PROSITE" id="PS00107">
    <property type="entry name" value="PROTEIN_KINASE_ATP"/>
    <property type="match status" value="1"/>
</dbReference>
<dbReference type="InterPro" id="IPR008271">
    <property type="entry name" value="Ser/Thr_kinase_AS"/>
</dbReference>
<proteinExistence type="predicted"/>
<protein>
    <submittedName>
        <fullName evidence="7">Serine/threonine-protein kinase</fullName>
    </submittedName>
</protein>
<sequence>MAQTSHSQLAPLPTELPFDLISETLGRGAYAFVRKGRDHGSGAVCAVKFIHKQYSEKYGHITPKQLLLEVALHQHVGHHRNVIQFYASEENDTWRWIAMEFADGGDLFDKIEADVGVQGDIAHFYFHQLLAGTEFIHSKGVAHRDIKPENILLDHNGNLKIADFGFASLYKHKGKVKTSTQLVGSPPYVAPEVSQGVGYVGDQVDIWSCGVVLFVLLTGNTPWDEPTDRSPEFYEYKSTGGKATYEPWNLINEDVLSLIRGMMAVNPAKRHTADDIKKHPWYTTPNPLMTSNGTCRDGLALATRLVEGLHVDFTQTNPRTLVASTPDDADAMDYDDGHPASTAATEHTYHRVSSASTEVIPSTQALSEDMRSLSLDWADENPELNCSQQPSQYLRSKAPAPPAQQPDLNYTYNYNDDQILASISEDPVQSQFAAQPSVPMTLTQAARRFNDICPAGRMTRFYTIWPYSRFLPLLLSALRKASVPVDARSYDGKITELRTQGATAYVKVKTRDGRKCVLAGTVGIERVTSGGGEGLFVVNWDKAKGDPVEWRRLFKRILDAGYWRRLFNSDSLHGICLVISDETSESGTAIDRWNEWYSSVYREIAGKQPNAKVDLYVIFITQPLRAQFDAAVPDEATQRIRRFCLQGDAVASHPEERSSDEADAHDGALTRFLESVLVDVPVKASGSKGFIRPRISSISDSDGKGKAREGEYPPKDGADALESKTNDDGKRTKLAELHFQLTSASHILHYRLTAYQEDIDQEIRELQASLKEVKQELETLEMDRQDFQFWTQPDIPEILTEVQRTHTFKNVFKPTPDFKGTVNTKFPIRLIRYGKDAGQTTGTYVVKRIVNPTTFEYHIKNDRFKDARCHIQICGYRHEINIADITDLQSKIAATEPSYQENLRKRKKMEADLYEASQAQQLLEVLLARCKSDLERLRKPHLLDWDFVQTRRNVLAGSVVGLAEQFKLAAVMPWDEFLLCLNWSQVLRQYNIGDTSCLLDRPAFEALQPICEAISKDMSRRLEILHDSQTYRGHNFAMAVHKYYNPAVAYANLFSDSCSADSTEIEELYKLGMQENCLSPNHTEEFERLAMEAAADVNQAISEYEELRETSFRCLRDGFAAQALKSGRNRLAPSAAMRLQEAERDARAGFEACNQLLLISDKNYVPIGIYAALRWYQNSSTTGTTASVYGRFCHINET</sequence>
<dbReference type="GO" id="GO:0005737">
    <property type="term" value="C:cytoplasm"/>
    <property type="evidence" value="ECO:0007669"/>
    <property type="project" value="TreeGrafter"/>
</dbReference>
<evidence type="ECO:0000313" key="7">
    <source>
        <dbReference type="EMBL" id="KAJ6264559.1"/>
    </source>
</evidence>
<feature type="compositionally biased region" description="Polar residues" evidence="5">
    <location>
        <begin position="384"/>
        <end position="394"/>
    </location>
</feature>
<dbReference type="SUPFAM" id="SSF56112">
    <property type="entry name" value="Protein kinase-like (PK-like)"/>
    <property type="match status" value="1"/>
</dbReference>
<dbReference type="GO" id="GO:0035556">
    <property type="term" value="P:intracellular signal transduction"/>
    <property type="evidence" value="ECO:0007669"/>
    <property type="project" value="TreeGrafter"/>
</dbReference>
<evidence type="ECO:0000256" key="4">
    <source>
        <dbReference type="SAM" id="Coils"/>
    </source>
</evidence>
<dbReference type="PANTHER" id="PTHR24346">
    <property type="entry name" value="MAP/MICROTUBULE AFFINITY-REGULATING KINASE"/>
    <property type="match status" value="1"/>
</dbReference>
<feature type="binding site" evidence="3">
    <location>
        <position position="48"/>
    </location>
    <ligand>
        <name>ATP</name>
        <dbReference type="ChEBI" id="CHEBI:30616"/>
    </ligand>
</feature>
<dbReference type="InterPro" id="IPR000719">
    <property type="entry name" value="Prot_kinase_dom"/>
</dbReference>
<dbReference type="Pfam" id="PF00069">
    <property type="entry name" value="Pkinase"/>
    <property type="match status" value="1"/>
</dbReference>
<dbReference type="PROSITE" id="PS00108">
    <property type="entry name" value="PROTEIN_KINASE_ST"/>
    <property type="match status" value="1"/>
</dbReference>
<dbReference type="SMART" id="SM00220">
    <property type="entry name" value="S_TKc"/>
    <property type="match status" value="1"/>
</dbReference>
<dbReference type="GO" id="GO:0005524">
    <property type="term" value="F:ATP binding"/>
    <property type="evidence" value="ECO:0007669"/>
    <property type="project" value="UniProtKB-UniRule"/>
</dbReference>
<feature type="coiled-coil region" evidence="4">
    <location>
        <begin position="752"/>
        <end position="783"/>
    </location>
</feature>
<gene>
    <name evidence="7" type="ORF">Dda_0706</name>
</gene>
<dbReference type="FunFam" id="1.10.510.10:FF:000571">
    <property type="entry name" value="Maternal embryonic leucine zipper kinase"/>
    <property type="match status" value="1"/>
</dbReference>
<evidence type="ECO:0000256" key="3">
    <source>
        <dbReference type="PROSITE-ProRule" id="PRU10141"/>
    </source>
</evidence>
<keyword evidence="8" id="KW-1185">Reference proteome</keyword>
<evidence type="ECO:0000259" key="6">
    <source>
        <dbReference type="PROSITE" id="PS50011"/>
    </source>
</evidence>
<dbReference type="EMBL" id="JAQGDS010000001">
    <property type="protein sequence ID" value="KAJ6264559.1"/>
    <property type="molecule type" value="Genomic_DNA"/>
</dbReference>
<name>A0AAD6J6R7_DREDA</name>
<reference evidence="7" key="1">
    <citation type="submission" date="2023-01" db="EMBL/GenBank/DDBJ databases">
        <title>The chitinases involved in constricting ring structure development in the nematode-trapping fungus Drechslerella dactyloides.</title>
        <authorList>
            <person name="Wang R."/>
            <person name="Zhang L."/>
            <person name="Tang P."/>
            <person name="Li S."/>
            <person name="Liang L."/>
        </authorList>
    </citation>
    <scope>NUCLEOTIDE SEQUENCE</scope>
    <source>
        <strain evidence="7">YMF1.00031</strain>
    </source>
</reference>